<dbReference type="NCBIfam" id="TIGR01509">
    <property type="entry name" value="HAD-SF-IA-v3"/>
    <property type="match status" value="1"/>
</dbReference>
<comment type="caution">
    <text evidence="11">The sequence shown here is derived from an EMBL/GenBank/DDBJ whole genome shotgun (WGS) entry which is preliminary data.</text>
</comment>
<dbReference type="SFLD" id="SFLDS00003">
    <property type="entry name" value="Haloacid_Dehalogenase"/>
    <property type="match status" value="1"/>
</dbReference>
<comment type="cofactor">
    <cofactor evidence="2 10">
        <name>Mg(2+)</name>
        <dbReference type="ChEBI" id="CHEBI:18420"/>
    </cofactor>
</comment>
<dbReference type="NCBIfam" id="TIGR01549">
    <property type="entry name" value="HAD-SF-IA-v1"/>
    <property type="match status" value="1"/>
</dbReference>
<protein>
    <recommendedName>
        <fullName evidence="5 10">Phosphoglycolate phosphatase</fullName>
        <shortName evidence="10">PGP</shortName>
        <shortName evidence="10">PGPase</shortName>
        <ecNumber evidence="5 10">3.1.3.18</ecNumber>
    </recommendedName>
</protein>
<dbReference type="AlphaFoldDB" id="A0A418YCX0"/>
<dbReference type="Pfam" id="PF13419">
    <property type="entry name" value="HAD_2"/>
    <property type="match status" value="1"/>
</dbReference>
<feature type="binding site" evidence="10">
    <location>
        <position position="15"/>
    </location>
    <ligand>
        <name>Mg(2+)</name>
        <dbReference type="ChEBI" id="CHEBI:18420"/>
    </ligand>
</feature>
<dbReference type="RefSeq" id="WP_119911360.1">
    <property type="nucleotide sequence ID" value="NZ_QZCH01000018.1"/>
</dbReference>
<dbReference type="GO" id="GO:0046295">
    <property type="term" value="P:glycolate biosynthetic process"/>
    <property type="evidence" value="ECO:0007669"/>
    <property type="project" value="UniProtKB-UniRule"/>
</dbReference>
<keyword evidence="6 10" id="KW-0479">Metal-binding</keyword>
<keyword evidence="8 10" id="KW-0460">Magnesium</keyword>
<dbReference type="SFLD" id="SFLDG01135">
    <property type="entry name" value="C1.5.6:_HAD__Beta-PGM__Phospha"/>
    <property type="match status" value="1"/>
</dbReference>
<evidence type="ECO:0000256" key="7">
    <source>
        <dbReference type="ARBA" id="ARBA00022801"/>
    </source>
</evidence>
<sequence length="231" mass="24865">MADYSKINTVLFDLDGTLLDSAPDLAQAVNQTLAALGRDTFAEDIVRGWVGNGANVLLQRALSGSSEVANNIDEQELAKAHTLFKQFYKACLSQKSVLYPDVRSTLISLKQVGYKLAIVTNKPGVYMQDILSDYSLSGFFDLVLAGDSLPVRKPDPAPLLHACETLGSAVEQTLMVGDSKNDILAAKAANMRVAGLTYGYNYGEDISLSEPDLVLDNIAEILNSLQCEVSA</sequence>
<dbReference type="InterPro" id="IPR041492">
    <property type="entry name" value="HAD_2"/>
</dbReference>
<dbReference type="GO" id="GO:0005975">
    <property type="term" value="P:carbohydrate metabolic process"/>
    <property type="evidence" value="ECO:0007669"/>
    <property type="project" value="InterPro"/>
</dbReference>
<evidence type="ECO:0000256" key="5">
    <source>
        <dbReference type="ARBA" id="ARBA00013078"/>
    </source>
</evidence>
<dbReference type="Proteomes" id="UP000283255">
    <property type="component" value="Unassembled WGS sequence"/>
</dbReference>
<dbReference type="InterPro" id="IPR023198">
    <property type="entry name" value="PGP-like_dom2"/>
</dbReference>
<dbReference type="InterPro" id="IPR050155">
    <property type="entry name" value="HAD-like_hydrolase_sf"/>
</dbReference>
<evidence type="ECO:0000256" key="6">
    <source>
        <dbReference type="ARBA" id="ARBA00022723"/>
    </source>
</evidence>
<evidence type="ECO:0000256" key="1">
    <source>
        <dbReference type="ARBA" id="ARBA00000830"/>
    </source>
</evidence>
<dbReference type="GO" id="GO:0046872">
    <property type="term" value="F:metal ion binding"/>
    <property type="evidence" value="ECO:0007669"/>
    <property type="project" value="UniProtKB-KW"/>
</dbReference>
<organism evidence="11 12">
    <name type="scientific">Motilimonas pumila</name>
    <dbReference type="NCBI Taxonomy" id="2303987"/>
    <lineage>
        <taxon>Bacteria</taxon>
        <taxon>Pseudomonadati</taxon>
        <taxon>Pseudomonadota</taxon>
        <taxon>Gammaproteobacteria</taxon>
        <taxon>Alteromonadales</taxon>
        <taxon>Alteromonadales genera incertae sedis</taxon>
        <taxon>Motilimonas</taxon>
    </lineage>
</organism>
<evidence type="ECO:0000256" key="2">
    <source>
        <dbReference type="ARBA" id="ARBA00001946"/>
    </source>
</evidence>
<evidence type="ECO:0000256" key="8">
    <source>
        <dbReference type="ARBA" id="ARBA00022842"/>
    </source>
</evidence>
<dbReference type="FunFam" id="3.40.50.1000:FF:000022">
    <property type="entry name" value="Phosphoglycolate phosphatase"/>
    <property type="match status" value="1"/>
</dbReference>
<dbReference type="UniPathway" id="UPA00865">
    <property type="reaction ID" value="UER00834"/>
</dbReference>
<dbReference type="SFLD" id="SFLDG01129">
    <property type="entry name" value="C1.5:_HAD__Beta-PGM__Phosphata"/>
    <property type="match status" value="1"/>
</dbReference>
<comment type="pathway">
    <text evidence="3 10">Organic acid metabolism; glycolate biosynthesis; glycolate from 2-phosphoglycolate: step 1/1.</text>
</comment>
<reference evidence="11 12" key="1">
    <citation type="submission" date="2018-09" db="EMBL/GenBank/DDBJ databases">
        <authorList>
            <person name="Wang F."/>
        </authorList>
    </citation>
    <scope>NUCLEOTIDE SEQUENCE [LARGE SCALE GENOMIC DNA]</scope>
    <source>
        <strain evidence="11 12">PLHSC7-2</strain>
    </source>
</reference>
<dbReference type="PANTHER" id="PTHR43434">
    <property type="entry name" value="PHOSPHOGLYCOLATE PHOSPHATASE"/>
    <property type="match status" value="1"/>
</dbReference>
<feature type="active site" description="Nucleophile" evidence="10">
    <location>
        <position position="13"/>
    </location>
</feature>
<dbReference type="OrthoDB" id="9776368at2"/>
<evidence type="ECO:0000313" key="11">
    <source>
        <dbReference type="EMBL" id="RJG42344.1"/>
    </source>
</evidence>
<proteinExistence type="inferred from homology"/>
<dbReference type="GO" id="GO:0006281">
    <property type="term" value="P:DNA repair"/>
    <property type="evidence" value="ECO:0007669"/>
    <property type="project" value="TreeGrafter"/>
</dbReference>
<dbReference type="InterPro" id="IPR037512">
    <property type="entry name" value="PGPase_prok"/>
</dbReference>
<dbReference type="InterPro" id="IPR006549">
    <property type="entry name" value="HAD-SF_hydro_IIIA"/>
</dbReference>
<comment type="catalytic activity">
    <reaction evidence="1 10">
        <text>2-phosphoglycolate + H2O = glycolate + phosphate</text>
        <dbReference type="Rhea" id="RHEA:14369"/>
        <dbReference type="ChEBI" id="CHEBI:15377"/>
        <dbReference type="ChEBI" id="CHEBI:29805"/>
        <dbReference type="ChEBI" id="CHEBI:43474"/>
        <dbReference type="ChEBI" id="CHEBI:58033"/>
        <dbReference type="EC" id="3.1.3.18"/>
    </reaction>
</comment>
<dbReference type="InterPro" id="IPR023214">
    <property type="entry name" value="HAD_sf"/>
</dbReference>
<feature type="binding site" evidence="10">
    <location>
        <position position="13"/>
    </location>
    <ligand>
        <name>Mg(2+)</name>
        <dbReference type="ChEBI" id="CHEBI:18420"/>
    </ligand>
</feature>
<dbReference type="InterPro" id="IPR036412">
    <property type="entry name" value="HAD-like_sf"/>
</dbReference>
<gene>
    <name evidence="11" type="ORF">D1Z90_13780</name>
</gene>
<dbReference type="SUPFAM" id="SSF56784">
    <property type="entry name" value="HAD-like"/>
    <property type="match status" value="1"/>
</dbReference>
<dbReference type="EC" id="3.1.3.18" evidence="5 10"/>
<dbReference type="PRINTS" id="PR00413">
    <property type="entry name" value="HADHALOGNASE"/>
</dbReference>
<comment type="function">
    <text evidence="10">Specifically catalyzes the dephosphorylation of 2-phosphoglycolate. Is involved in the dissimilation of the intracellular 2-phosphoglycolate formed during the DNA repair of 3'-phosphoglycolate ends, a major class of DNA lesions induced by oxidative stress.</text>
</comment>
<keyword evidence="12" id="KW-1185">Reference proteome</keyword>
<dbReference type="Gene3D" id="3.40.50.1000">
    <property type="entry name" value="HAD superfamily/HAD-like"/>
    <property type="match status" value="1"/>
</dbReference>
<dbReference type="NCBIfam" id="TIGR01662">
    <property type="entry name" value="HAD-SF-IIIA"/>
    <property type="match status" value="1"/>
</dbReference>
<dbReference type="Gene3D" id="1.10.150.240">
    <property type="entry name" value="Putative phosphatase, domain 2"/>
    <property type="match status" value="1"/>
</dbReference>
<name>A0A418YCX0_9GAMM</name>
<evidence type="ECO:0000256" key="3">
    <source>
        <dbReference type="ARBA" id="ARBA00004818"/>
    </source>
</evidence>
<feature type="binding site" evidence="10">
    <location>
        <position position="178"/>
    </location>
    <ligand>
        <name>Mg(2+)</name>
        <dbReference type="ChEBI" id="CHEBI:18420"/>
    </ligand>
</feature>
<dbReference type="HAMAP" id="MF_00495">
    <property type="entry name" value="GPH_hydrolase_bact"/>
    <property type="match status" value="1"/>
</dbReference>
<reference evidence="11 12" key="2">
    <citation type="submission" date="2019-01" db="EMBL/GenBank/DDBJ databases">
        <title>Motilimonas pumilus sp. nov., isolated from the gut of sea cucumber (Apostichopus japonicus).</title>
        <authorList>
            <person name="Wang F.-Q."/>
            <person name="Ren L.-H."/>
            <person name="Lin Y.-W."/>
            <person name="Sun G.-H."/>
            <person name="Du Z.-J."/>
            <person name="Zhao J.-X."/>
            <person name="Liu X.-J."/>
            <person name="Liu L.-J."/>
        </authorList>
    </citation>
    <scope>NUCLEOTIDE SEQUENCE [LARGE SCALE GENOMIC DNA]</scope>
    <source>
        <strain evidence="11 12">PLHSC7-2</strain>
    </source>
</reference>
<evidence type="ECO:0000256" key="9">
    <source>
        <dbReference type="ARBA" id="ARBA00023277"/>
    </source>
</evidence>
<comment type="similarity">
    <text evidence="4 10">Belongs to the HAD-like hydrolase superfamily. CbbY/CbbZ/Gph/YieH family.</text>
</comment>
<dbReference type="NCBIfam" id="TIGR01449">
    <property type="entry name" value="PGP_bact"/>
    <property type="match status" value="1"/>
</dbReference>
<evidence type="ECO:0000256" key="4">
    <source>
        <dbReference type="ARBA" id="ARBA00006171"/>
    </source>
</evidence>
<keyword evidence="9 10" id="KW-0119">Carbohydrate metabolism</keyword>
<keyword evidence="7 10" id="KW-0378">Hydrolase</keyword>
<dbReference type="InterPro" id="IPR006439">
    <property type="entry name" value="HAD-SF_hydro_IA"/>
</dbReference>
<dbReference type="NCBIfam" id="NF009695">
    <property type="entry name" value="PRK13222.1-2"/>
    <property type="match status" value="1"/>
</dbReference>
<evidence type="ECO:0000256" key="10">
    <source>
        <dbReference type="HAMAP-Rule" id="MF_00495"/>
    </source>
</evidence>
<evidence type="ECO:0000313" key="12">
    <source>
        <dbReference type="Proteomes" id="UP000283255"/>
    </source>
</evidence>
<dbReference type="GO" id="GO:0008967">
    <property type="term" value="F:phosphoglycolate phosphatase activity"/>
    <property type="evidence" value="ECO:0007669"/>
    <property type="project" value="UniProtKB-UniRule"/>
</dbReference>
<dbReference type="EMBL" id="QZCH01000018">
    <property type="protein sequence ID" value="RJG42344.1"/>
    <property type="molecule type" value="Genomic_DNA"/>
</dbReference>
<dbReference type="PANTHER" id="PTHR43434:SF1">
    <property type="entry name" value="PHOSPHOGLYCOLATE PHOSPHATASE"/>
    <property type="match status" value="1"/>
</dbReference>
<dbReference type="GO" id="GO:0005829">
    <property type="term" value="C:cytosol"/>
    <property type="evidence" value="ECO:0007669"/>
    <property type="project" value="TreeGrafter"/>
</dbReference>
<dbReference type="CDD" id="cd16417">
    <property type="entry name" value="HAD_PGPase"/>
    <property type="match status" value="1"/>
</dbReference>
<accession>A0A418YCX0</accession>